<keyword evidence="5 8" id="KW-0804">Transcription</keyword>
<dbReference type="InterPro" id="IPR018151">
    <property type="entry name" value="TF_GreA/GreB_CS"/>
</dbReference>
<dbReference type="Pfam" id="PF03449">
    <property type="entry name" value="GreA_GreB_N"/>
    <property type="match status" value="1"/>
</dbReference>
<gene>
    <name evidence="8" type="primary">greA</name>
    <name evidence="11" type="ordered locus">RMDY18_16240</name>
</gene>
<dbReference type="PROSITE" id="PS00829">
    <property type="entry name" value="GREAB_1"/>
    <property type="match status" value="1"/>
</dbReference>
<evidence type="ECO:0000256" key="6">
    <source>
        <dbReference type="ARBA" id="ARBA00024916"/>
    </source>
</evidence>
<dbReference type="Gene3D" id="3.10.50.30">
    <property type="entry name" value="Transcription elongation factor, GreA/GreB, C-terminal domain"/>
    <property type="match status" value="1"/>
</dbReference>
<accession>D2NP88</accession>
<evidence type="ECO:0000256" key="8">
    <source>
        <dbReference type="HAMAP-Rule" id="MF_00105"/>
    </source>
</evidence>
<evidence type="ECO:0000256" key="4">
    <source>
        <dbReference type="ARBA" id="ARBA00023125"/>
    </source>
</evidence>
<dbReference type="SUPFAM" id="SSF46557">
    <property type="entry name" value="GreA transcript cleavage protein, N-terminal domain"/>
    <property type="match status" value="1"/>
</dbReference>
<dbReference type="InterPro" id="IPR036953">
    <property type="entry name" value="GreA/GreB_C_sf"/>
</dbReference>
<dbReference type="InterPro" id="IPR001437">
    <property type="entry name" value="Tscrpt_elong_fac_GreA/B_C"/>
</dbReference>
<sequence length="189" mass="20592">MNAARGSGFIRFAPATPAHKQRTRMAENTGAWLTQDAFDRLTQELEYLSGPYRQEIVDRIAQARDEGDLRENGGYHAARDEQAKNEARIKQLKHLLETAHIGDTPADDGVVEHGMVIEAEVAGRTLKFLLGSREIEDTLPAGSDLKVFSEKSPLGAAIMGAKQGDEVTYTAPNGKELSAKIISATPYQG</sequence>
<evidence type="ECO:0000313" key="11">
    <source>
        <dbReference type="EMBL" id="BAI65456.1"/>
    </source>
</evidence>
<evidence type="ECO:0000313" key="12">
    <source>
        <dbReference type="Proteomes" id="UP000001883"/>
    </source>
</evidence>
<reference evidence="11 12" key="2">
    <citation type="journal article" date="2010" name="J Osaka Dent Univ">
        <title>Isolation and identification of Rothia mucilaginosa from persistent apical periodontitis lesions.</title>
        <authorList>
            <person name="Yamane K."/>
            <person name="Yoshida M."/>
            <person name="Fujihira T."/>
            <person name="Baba T."/>
            <person name="Tsuji N."/>
            <person name="Hayashi H."/>
            <person name="Sugimori C."/>
            <person name="Yamanaka T."/>
            <person name="Mashimo C."/>
            <person name="Nambu T."/>
            <person name="Kawai H."/>
            <person name="Fukushima H."/>
        </authorList>
    </citation>
    <scope>NUCLEOTIDE SEQUENCE [LARGE SCALE GENOMIC DNA]</scope>
    <source>
        <strain evidence="11 12">DY-18</strain>
    </source>
</reference>
<dbReference type="HAMAP" id="MF_00105">
    <property type="entry name" value="GreA_GreB"/>
    <property type="match status" value="1"/>
</dbReference>
<dbReference type="GO" id="GO:0070063">
    <property type="term" value="F:RNA polymerase binding"/>
    <property type="evidence" value="ECO:0007669"/>
    <property type="project" value="InterPro"/>
</dbReference>
<dbReference type="GO" id="GO:0003746">
    <property type="term" value="F:translation elongation factor activity"/>
    <property type="evidence" value="ECO:0007669"/>
    <property type="project" value="UniProtKB-KW"/>
</dbReference>
<keyword evidence="4 8" id="KW-0238">DNA-binding</keyword>
<dbReference type="GO" id="GO:0003677">
    <property type="term" value="F:DNA binding"/>
    <property type="evidence" value="ECO:0007669"/>
    <property type="project" value="UniProtKB-UniRule"/>
</dbReference>
<reference evidence="11 12" key="3">
    <citation type="journal article" date="2010" name="Sequencing">
        <title>Complete Genome Sequence of Rothia mucilaginosa DY-18: A Clinical Isolate with Dense Meshwork-Like Structures from a Persistent Apical Periodontitis Lesion.</title>
        <authorList>
            <person name="Yamane K."/>
            <person name="Nambu T."/>
            <person name="Yamanaka T."/>
            <person name="Mashimo C."/>
            <person name="Sugimori C."/>
            <person name="Leung K.-P."/>
            <person name="Fukushima H."/>
        </authorList>
    </citation>
    <scope>NUCLEOTIDE SEQUENCE [LARGE SCALE GENOMIC DNA]</scope>
    <source>
        <strain evidence="11 12">DY-18</strain>
    </source>
</reference>
<evidence type="ECO:0000259" key="9">
    <source>
        <dbReference type="Pfam" id="PF01272"/>
    </source>
</evidence>
<dbReference type="Proteomes" id="UP000001883">
    <property type="component" value="Chromosome"/>
</dbReference>
<proteinExistence type="inferred from homology"/>
<dbReference type="NCBIfam" id="NF001262">
    <property type="entry name" value="PRK00226.1-3"/>
    <property type="match status" value="1"/>
</dbReference>
<keyword evidence="12" id="KW-1185">Reference proteome</keyword>
<dbReference type="HOGENOM" id="CLU_101379_0_0_11"/>
<keyword evidence="3 8" id="KW-0805">Transcription regulation</keyword>
<dbReference type="GO" id="GO:0032784">
    <property type="term" value="P:regulation of DNA-templated transcription elongation"/>
    <property type="evidence" value="ECO:0007669"/>
    <property type="project" value="UniProtKB-UniRule"/>
</dbReference>
<organism evidence="11 12">
    <name type="scientific">Rothia mucilaginosa (strain DY-18)</name>
    <name type="common">Stomatococcus mucilaginosus</name>
    <dbReference type="NCBI Taxonomy" id="680646"/>
    <lineage>
        <taxon>Bacteria</taxon>
        <taxon>Bacillati</taxon>
        <taxon>Actinomycetota</taxon>
        <taxon>Actinomycetes</taxon>
        <taxon>Micrococcales</taxon>
        <taxon>Micrococcaceae</taxon>
        <taxon>Rothia</taxon>
    </lineage>
</organism>
<dbReference type="FunFam" id="1.10.287.180:FF:000001">
    <property type="entry name" value="Transcription elongation factor GreA"/>
    <property type="match status" value="1"/>
</dbReference>
<dbReference type="InterPro" id="IPR023459">
    <property type="entry name" value="Tscrpt_elong_fac_GreA/B_fam"/>
</dbReference>
<comment type="function">
    <text evidence="6 8">Necessary for efficient RNA polymerase transcription elongation past template-encoded arresting sites. The arresting sites in DNA have the property of trapping a certain fraction of elongating RNA polymerases that pass through, resulting in locked ternary complexes. Cleavage of the nascent transcript by cleavage factors such as GreA or GreB allows the resumption of elongation from the new 3'terminus. GreA releases sequences of 2 to 3 nucleotides.</text>
</comment>
<evidence type="ECO:0000256" key="3">
    <source>
        <dbReference type="ARBA" id="ARBA00023015"/>
    </source>
</evidence>
<evidence type="ECO:0000256" key="1">
    <source>
        <dbReference type="ARBA" id="ARBA00008213"/>
    </source>
</evidence>
<dbReference type="PANTHER" id="PTHR30437">
    <property type="entry name" value="TRANSCRIPTION ELONGATION FACTOR GREA"/>
    <property type="match status" value="1"/>
</dbReference>
<protein>
    <recommendedName>
        <fullName evidence="2 8">Transcription elongation factor GreA</fullName>
    </recommendedName>
    <alternativeName>
        <fullName evidence="7 8">Transcript cleavage factor GreA</fullName>
    </alternativeName>
</protein>
<dbReference type="PIRSF" id="PIRSF006092">
    <property type="entry name" value="GreA_GreB"/>
    <property type="match status" value="1"/>
</dbReference>
<feature type="domain" description="Transcription elongation factor GreA/GreB C-terminal" evidence="9">
    <location>
        <begin position="109"/>
        <end position="185"/>
    </location>
</feature>
<dbReference type="InterPro" id="IPR028624">
    <property type="entry name" value="Tscrpt_elong_fac_GreA/B"/>
</dbReference>
<evidence type="ECO:0000256" key="5">
    <source>
        <dbReference type="ARBA" id="ARBA00023163"/>
    </source>
</evidence>
<dbReference type="InterPro" id="IPR036805">
    <property type="entry name" value="Tscrpt_elong_fac_GreA/B_N_sf"/>
</dbReference>
<comment type="similarity">
    <text evidence="1 8">Belongs to the GreA/GreB family.</text>
</comment>
<evidence type="ECO:0000259" key="10">
    <source>
        <dbReference type="Pfam" id="PF03449"/>
    </source>
</evidence>
<dbReference type="PANTHER" id="PTHR30437:SF4">
    <property type="entry name" value="TRANSCRIPTION ELONGATION FACTOR GREA"/>
    <property type="match status" value="1"/>
</dbReference>
<keyword evidence="11" id="KW-0648">Protein biosynthesis</keyword>
<feature type="domain" description="Transcription elongation factor GreA/GreB N-terminal" evidence="10">
    <location>
        <begin position="32"/>
        <end position="101"/>
    </location>
</feature>
<reference evidence="12" key="1">
    <citation type="submission" date="2009-07" db="EMBL/GenBank/DDBJ databases">
        <title>Complete genome sequence of Rothia mucilaginosa DJ.</title>
        <authorList>
            <person name="Yamane K."/>
            <person name="Nambu T."/>
            <person name="Mashimo C."/>
            <person name="Sugimori C."/>
            <person name="Yamanaka T."/>
            <person name="Leung K."/>
            <person name="Fukushima H."/>
        </authorList>
    </citation>
    <scope>NUCLEOTIDE SEQUENCE [LARGE SCALE GENOMIC DNA]</scope>
    <source>
        <strain evidence="12">DY-18</strain>
    </source>
</reference>
<dbReference type="EMBL" id="AP011540">
    <property type="protein sequence ID" value="BAI65456.1"/>
    <property type="molecule type" value="Genomic_DNA"/>
</dbReference>
<dbReference type="GO" id="GO:0006354">
    <property type="term" value="P:DNA-templated transcription elongation"/>
    <property type="evidence" value="ECO:0007669"/>
    <property type="project" value="TreeGrafter"/>
</dbReference>
<dbReference type="AlphaFoldDB" id="D2NP88"/>
<dbReference type="STRING" id="680646.RMDY18_16240"/>
<dbReference type="Gene3D" id="1.10.287.180">
    <property type="entry name" value="Transcription elongation factor, GreA/GreB, N-terminal domain"/>
    <property type="match status" value="1"/>
</dbReference>
<dbReference type="SUPFAM" id="SSF54534">
    <property type="entry name" value="FKBP-like"/>
    <property type="match status" value="1"/>
</dbReference>
<keyword evidence="11" id="KW-0251">Elongation factor</keyword>
<dbReference type="InterPro" id="IPR022691">
    <property type="entry name" value="Tscrpt_elong_fac_GreA/B_N"/>
</dbReference>
<evidence type="ECO:0000256" key="7">
    <source>
        <dbReference type="ARBA" id="ARBA00030776"/>
    </source>
</evidence>
<evidence type="ECO:0000256" key="2">
    <source>
        <dbReference type="ARBA" id="ARBA00013729"/>
    </source>
</evidence>
<dbReference type="KEGG" id="rmu:RMDY18_16240"/>
<dbReference type="Pfam" id="PF01272">
    <property type="entry name" value="GreA_GreB"/>
    <property type="match status" value="1"/>
</dbReference>
<dbReference type="eggNOG" id="COG0782">
    <property type="taxonomic scope" value="Bacteria"/>
</dbReference>
<name>D2NP88_ROTMD</name>